<evidence type="ECO:0000256" key="1">
    <source>
        <dbReference type="SAM" id="MobiDB-lite"/>
    </source>
</evidence>
<keyword evidence="3" id="KW-1185">Reference proteome</keyword>
<evidence type="ECO:0000313" key="2">
    <source>
        <dbReference type="EMBL" id="GGU34844.1"/>
    </source>
</evidence>
<name>A0A918M4G4_9ACTN</name>
<feature type="compositionally biased region" description="Pro residues" evidence="1">
    <location>
        <begin position="135"/>
        <end position="150"/>
    </location>
</feature>
<feature type="compositionally biased region" description="Gly residues" evidence="1">
    <location>
        <begin position="195"/>
        <end position="209"/>
    </location>
</feature>
<accession>A0A918M4G4</accession>
<protein>
    <submittedName>
        <fullName evidence="2">Uncharacterized protein</fullName>
    </submittedName>
</protein>
<feature type="region of interest" description="Disordered" evidence="1">
    <location>
        <begin position="110"/>
        <end position="276"/>
    </location>
</feature>
<dbReference type="RefSeq" id="WP_189550644.1">
    <property type="nucleotide sequence ID" value="NZ_BMTP01000005.1"/>
</dbReference>
<dbReference type="AlphaFoldDB" id="A0A918M4G4"/>
<feature type="compositionally biased region" description="Basic residues" evidence="1">
    <location>
        <begin position="241"/>
        <end position="259"/>
    </location>
</feature>
<reference evidence="2" key="2">
    <citation type="submission" date="2020-09" db="EMBL/GenBank/DDBJ databases">
        <authorList>
            <person name="Sun Q."/>
            <person name="Ohkuma M."/>
        </authorList>
    </citation>
    <scope>NUCLEOTIDE SEQUENCE</scope>
    <source>
        <strain evidence="2">JCM 4391</strain>
    </source>
</reference>
<evidence type="ECO:0000313" key="3">
    <source>
        <dbReference type="Proteomes" id="UP000636661"/>
    </source>
</evidence>
<feature type="region of interest" description="Disordered" evidence="1">
    <location>
        <begin position="1"/>
        <end position="39"/>
    </location>
</feature>
<reference evidence="2" key="1">
    <citation type="journal article" date="2014" name="Int. J. Syst. Evol. Microbiol.">
        <title>Complete genome sequence of Corynebacterium casei LMG S-19264T (=DSM 44701T), isolated from a smear-ripened cheese.</title>
        <authorList>
            <consortium name="US DOE Joint Genome Institute (JGI-PGF)"/>
            <person name="Walter F."/>
            <person name="Albersmeier A."/>
            <person name="Kalinowski J."/>
            <person name="Ruckert C."/>
        </authorList>
    </citation>
    <scope>NUCLEOTIDE SEQUENCE</scope>
    <source>
        <strain evidence="2">JCM 4391</strain>
    </source>
</reference>
<dbReference type="EMBL" id="BMTP01000005">
    <property type="protein sequence ID" value="GGU34844.1"/>
    <property type="molecule type" value="Genomic_DNA"/>
</dbReference>
<feature type="compositionally biased region" description="Basic and acidic residues" evidence="1">
    <location>
        <begin position="170"/>
        <end position="192"/>
    </location>
</feature>
<proteinExistence type="predicted"/>
<feature type="compositionally biased region" description="Basic residues" evidence="1">
    <location>
        <begin position="213"/>
        <end position="223"/>
    </location>
</feature>
<organism evidence="2 3">
    <name type="scientific">Streptomyces lavendofoliae</name>
    <dbReference type="NCBI Taxonomy" id="67314"/>
    <lineage>
        <taxon>Bacteria</taxon>
        <taxon>Bacillati</taxon>
        <taxon>Actinomycetota</taxon>
        <taxon>Actinomycetes</taxon>
        <taxon>Kitasatosporales</taxon>
        <taxon>Streptomycetaceae</taxon>
        <taxon>Streptomyces</taxon>
    </lineage>
</organism>
<comment type="caution">
    <text evidence="2">The sequence shown here is derived from an EMBL/GenBank/DDBJ whole genome shotgun (WGS) entry which is preliminary data.</text>
</comment>
<dbReference type="Proteomes" id="UP000636661">
    <property type="component" value="Unassembled WGS sequence"/>
</dbReference>
<gene>
    <name evidence="2" type="ORF">GCM10010274_22430</name>
</gene>
<sequence length="294" mass="30936">MVEGEGCSRPTGDPRESEPEAPGARGPVRGLPEPAADLPTLFATLGRHLEGHAPEEVVVLLREELARREFEAYVNGWRDAADQYEPVLEEARRIAQARRLRLVGRTPGQAAVIPFPHGDGRDAAGGDPDDATPGPGDPRPAPDGPRAPAPRRPEASAPPAGRTGAGPGAPERRRSRDTQDRRAAAPRRERDGAQGAPGRGGGQGQGAGPRGARPWRHPPRARRQVTALQGPHHPAAPRPPSRPRRRPLTPTPRPRRRPARGVCAGPASALAGPGVAGAVARAAPGARSGQEHLF</sequence>
<feature type="compositionally biased region" description="Low complexity" evidence="1">
    <location>
        <begin position="264"/>
        <end position="276"/>
    </location>
</feature>